<dbReference type="InterPro" id="IPR000914">
    <property type="entry name" value="SBP_5_dom"/>
</dbReference>
<dbReference type="FunFam" id="3.90.76.10:FF:000001">
    <property type="entry name" value="Oligopeptide ABC transporter substrate-binding protein"/>
    <property type="match status" value="1"/>
</dbReference>
<evidence type="ECO:0000256" key="1">
    <source>
        <dbReference type="ARBA" id="ARBA00004418"/>
    </source>
</evidence>
<dbReference type="CDD" id="cd08504">
    <property type="entry name" value="PBP2_OppA"/>
    <property type="match status" value="1"/>
</dbReference>
<dbReference type="PANTHER" id="PTHR30290">
    <property type="entry name" value="PERIPLASMIC BINDING COMPONENT OF ABC TRANSPORTER"/>
    <property type="match status" value="1"/>
</dbReference>
<evidence type="ECO:0000313" key="8">
    <source>
        <dbReference type="Proteomes" id="UP000234882"/>
    </source>
</evidence>
<feature type="signal peptide" evidence="5">
    <location>
        <begin position="1"/>
        <end position="20"/>
    </location>
</feature>
<dbReference type="GO" id="GO:0015833">
    <property type="term" value="P:peptide transport"/>
    <property type="evidence" value="ECO:0007669"/>
    <property type="project" value="TreeGrafter"/>
</dbReference>
<keyword evidence="4 5" id="KW-0732">Signal</keyword>
<dbReference type="PANTHER" id="PTHR30290:SF10">
    <property type="entry name" value="PERIPLASMIC OLIGOPEPTIDE-BINDING PROTEIN-RELATED"/>
    <property type="match status" value="1"/>
</dbReference>
<dbReference type="Gene3D" id="3.90.76.10">
    <property type="entry name" value="Dipeptide-binding Protein, Domain 1"/>
    <property type="match status" value="1"/>
</dbReference>
<dbReference type="Gene3D" id="3.10.105.10">
    <property type="entry name" value="Dipeptide-binding Protein, Domain 3"/>
    <property type="match status" value="1"/>
</dbReference>
<reference evidence="8" key="1">
    <citation type="submission" date="2017-12" db="EMBL/GenBank/DDBJ databases">
        <title>Genomic analysis of Paracoccus sp. CBA4604.</title>
        <authorList>
            <person name="Roh S.W."/>
            <person name="Kim J.Y."/>
            <person name="Kim J.S."/>
        </authorList>
    </citation>
    <scope>NUCLEOTIDE SEQUENCE [LARGE SCALE GENOMIC DNA]</scope>
    <source>
        <strain evidence="8">CBA4604</strain>
    </source>
</reference>
<evidence type="ECO:0000256" key="2">
    <source>
        <dbReference type="ARBA" id="ARBA00005695"/>
    </source>
</evidence>
<feature type="chain" id="PRO_5014707499" evidence="5">
    <location>
        <begin position="21"/>
        <end position="534"/>
    </location>
</feature>
<dbReference type="InterPro" id="IPR039424">
    <property type="entry name" value="SBP_5"/>
</dbReference>
<dbReference type="RefSeq" id="WP_101499282.1">
    <property type="nucleotide sequence ID" value="NZ_CP025583.1"/>
</dbReference>
<dbReference type="OrthoDB" id="9803988at2"/>
<dbReference type="SUPFAM" id="SSF53850">
    <property type="entry name" value="Periplasmic binding protein-like II"/>
    <property type="match status" value="1"/>
</dbReference>
<comment type="similarity">
    <text evidence="2">Belongs to the bacterial solute-binding protein 5 family.</text>
</comment>
<evidence type="ECO:0000259" key="6">
    <source>
        <dbReference type="Pfam" id="PF00496"/>
    </source>
</evidence>
<keyword evidence="8" id="KW-1185">Reference proteome</keyword>
<sequence>MKHFLTTSALALMLSLPAVAAQVPEGTKLADSQEYTWWLLDAIKSLDPAKNTDVEGSDVLRQLFEGLYNEDETGAMVPGVATEHSVSDDGLVYTFKLRDDAKWSNGDPVVAGDFVYAWQRVANPETASEYAWFIELMNIANSKEIVAGEAAPDTLGVKAIDDQTLEVTLHTPTPYFVKMLAHATTFPVPQKVIEAEGDNWTQPGKLVGNGAYTLAGHNLGVDLTVEKNDQYWDAENTVITKGKAVTVNDVNVGLTRYQAGELDRVDIPAGQYPRLEQEYPDQAISIPYACSYAYIYNVSDKGPEALKDVRVRKALSLAIDRDIIVEQVLQGGQRPAWTWTHWAIEGFQPPATPEADKDQAARLEEAKALLAEAGYGPDKPLNISIQYNTSEDHKKIAVAVQQFWKQLGVNVTLNNVEWKVHTDRLQNQDFEVARYAWCGDYNEASTFLDWFRTDGYNSGKWSNAEFDKLMADSKTAEDTTPLYQRAEEILADEKPAAFVYHYANVDMIKPDVKGIPMENVMGTWYLKDIYRTAE</sequence>
<accession>A0A2K9ME61</accession>
<evidence type="ECO:0000256" key="3">
    <source>
        <dbReference type="ARBA" id="ARBA00022448"/>
    </source>
</evidence>
<dbReference type="GO" id="GO:0043190">
    <property type="term" value="C:ATP-binding cassette (ABC) transporter complex"/>
    <property type="evidence" value="ECO:0007669"/>
    <property type="project" value="InterPro"/>
</dbReference>
<name>A0A2K9ME61_9RHOB</name>
<dbReference type="GO" id="GO:1904680">
    <property type="term" value="F:peptide transmembrane transporter activity"/>
    <property type="evidence" value="ECO:0007669"/>
    <property type="project" value="TreeGrafter"/>
</dbReference>
<protein>
    <submittedName>
        <fullName evidence="7">Oligopeptide ABC transporter substrate-binding protein OppA</fullName>
    </submittedName>
</protein>
<dbReference type="EMBL" id="CP025583">
    <property type="protein sequence ID" value="AUM73931.1"/>
    <property type="molecule type" value="Genomic_DNA"/>
</dbReference>
<evidence type="ECO:0000256" key="4">
    <source>
        <dbReference type="ARBA" id="ARBA00022729"/>
    </source>
</evidence>
<organism evidence="7 8">
    <name type="scientific">Paracoccus jeotgali</name>
    <dbReference type="NCBI Taxonomy" id="2065379"/>
    <lineage>
        <taxon>Bacteria</taxon>
        <taxon>Pseudomonadati</taxon>
        <taxon>Pseudomonadota</taxon>
        <taxon>Alphaproteobacteria</taxon>
        <taxon>Rhodobacterales</taxon>
        <taxon>Paracoccaceae</taxon>
        <taxon>Paracoccus</taxon>
    </lineage>
</organism>
<proteinExistence type="inferred from homology"/>
<dbReference type="PIRSF" id="PIRSF002741">
    <property type="entry name" value="MppA"/>
    <property type="match status" value="1"/>
</dbReference>
<dbReference type="PROSITE" id="PS01040">
    <property type="entry name" value="SBP_BACTERIAL_5"/>
    <property type="match status" value="1"/>
</dbReference>
<dbReference type="GO" id="GO:0030288">
    <property type="term" value="C:outer membrane-bounded periplasmic space"/>
    <property type="evidence" value="ECO:0007669"/>
    <property type="project" value="TreeGrafter"/>
</dbReference>
<evidence type="ECO:0000313" key="7">
    <source>
        <dbReference type="EMBL" id="AUM73931.1"/>
    </source>
</evidence>
<dbReference type="AlphaFoldDB" id="A0A2K9ME61"/>
<dbReference type="Gene3D" id="3.40.190.10">
    <property type="entry name" value="Periplasmic binding protein-like II"/>
    <property type="match status" value="1"/>
</dbReference>
<feature type="domain" description="Solute-binding protein family 5" evidence="6">
    <location>
        <begin position="76"/>
        <end position="456"/>
    </location>
</feature>
<gene>
    <name evidence="7" type="ORF">CYR75_06230</name>
</gene>
<comment type="subcellular location">
    <subcellularLocation>
        <location evidence="1">Periplasm</location>
    </subcellularLocation>
</comment>
<dbReference type="InterPro" id="IPR030678">
    <property type="entry name" value="Peptide/Ni-bd"/>
</dbReference>
<dbReference type="Pfam" id="PF00496">
    <property type="entry name" value="SBP_bac_5"/>
    <property type="match status" value="1"/>
</dbReference>
<dbReference type="KEGG" id="paru:CYR75_06230"/>
<dbReference type="Proteomes" id="UP000234882">
    <property type="component" value="Chromosome"/>
</dbReference>
<evidence type="ECO:0000256" key="5">
    <source>
        <dbReference type="SAM" id="SignalP"/>
    </source>
</evidence>
<dbReference type="InterPro" id="IPR023765">
    <property type="entry name" value="SBP_5_CS"/>
</dbReference>
<keyword evidence="3" id="KW-0813">Transport</keyword>